<dbReference type="SUPFAM" id="SSF50447">
    <property type="entry name" value="Translation proteins"/>
    <property type="match status" value="1"/>
</dbReference>
<feature type="region of interest" description="Disordered" evidence="4">
    <location>
        <begin position="1"/>
        <end position="22"/>
    </location>
</feature>
<dbReference type="GO" id="GO:0003746">
    <property type="term" value="F:translation elongation factor activity"/>
    <property type="evidence" value="ECO:0007669"/>
    <property type="project" value="TreeGrafter"/>
</dbReference>
<evidence type="ECO:0000256" key="1">
    <source>
        <dbReference type="ARBA" id="ARBA00007249"/>
    </source>
</evidence>
<reference evidence="6" key="1">
    <citation type="journal article" date="2020" name="Fungal Divers.">
        <title>Resolving the Mortierellaceae phylogeny through synthesis of multi-gene phylogenetics and phylogenomics.</title>
        <authorList>
            <person name="Vandepol N."/>
            <person name="Liber J."/>
            <person name="Desiro A."/>
            <person name="Na H."/>
            <person name="Kennedy M."/>
            <person name="Barry K."/>
            <person name="Grigoriev I.V."/>
            <person name="Miller A.N."/>
            <person name="O'Donnell K."/>
            <person name="Stajich J.E."/>
            <person name="Bonito G."/>
        </authorList>
    </citation>
    <scope>NUCLEOTIDE SEQUENCE</scope>
    <source>
        <strain evidence="6">MES-2147</strain>
    </source>
</reference>
<dbReference type="CDD" id="cd03694">
    <property type="entry name" value="GTPBP_II"/>
    <property type="match status" value="1"/>
</dbReference>
<dbReference type="PANTHER" id="PTHR43721">
    <property type="entry name" value="ELONGATION FACTOR TU-RELATED"/>
    <property type="match status" value="1"/>
</dbReference>
<feature type="domain" description="Tr-type G" evidence="5">
    <location>
        <begin position="210"/>
        <end position="435"/>
    </location>
</feature>
<dbReference type="InterPro" id="IPR004161">
    <property type="entry name" value="EFTu-like_2"/>
</dbReference>
<dbReference type="InterPro" id="IPR016565">
    <property type="entry name" value="Proteasome_assmbl_chp_1"/>
</dbReference>
<dbReference type="PANTHER" id="PTHR43721:SF9">
    <property type="entry name" value="GTP-BINDING PROTEIN 1"/>
    <property type="match status" value="1"/>
</dbReference>
<name>A0A9P6MLI5_9FUNG</name>
<dbReference type="OrthoDB" id="248233at2759"/>
<dbReference type="FunFam" id="3.40.50.300:FF:000091">
    <property type="entry name" value="Probable GTP-binding protein 1"/>
    <property type="match status" value="1"/>
</dbReference>
<protein>
    <recommendedName>
        <fullName evidence="5">Tr-type G domain-containing protein</fullName>
    </recommendedName>
</protein>
<dbReference type="SUPFAM" id="SSF52540">
    <property type="entry name" value="P-loop containing nucleoside triphosphate hydrolases"/>
    <property type="match status" value="1"/>
</dbReference>
<dbReference type="InterPro" id="IPR035531">
    <property type="entry name" value="GTPBP1-like"/>
</dbReference>
<dbReference type="Pfam" id="PF00009">
    <property type="entry name" value="GTP_EFTU"/>
    <property type="match status" value="1"/>
</dbReference>
<evidence type="ECO:0000313" key="6">
    <source>
        <dbReference type="EMBL" id="KAG0006673.1"/>
    </source>
</evidence>
<dbReference type="GO" id="GO:0043248">
    <property type="term" value="P:proteasome assembly"/>
    <property type="evidence" value="ECO:0007669"/>
    <property type="project" value="InterPro"/>
</dbReference>
<dbReference type="Pfam" id="PF03144">
    <property type="entry name" value="GTP_EFTU_D2"/>
    <property type="match status" value="1"/>
</dbReference>
<accession>A0A9P6MLI5</accession>
<evidence type="ECO:0000313" key="7">
    <source>
        <dbReference type="Proteomes" id="UP000749646"/>
    </source>
</evidence>
<evidence type="ECO:0000256" key="2">
    <source>
        <dbReference type="ARBA" id="ARBA00022741"/>
    </source>
</evidence>
<sequence>MLKKGQLKDNRSAKQSIPTATGDAAESLADKLSSVGLNNASASASTLADVATGTVSFEDFDANDLDDPLAGFEAQRSGIKDLSLKEQFLDPTESNIESLQNLFTARIREGSGETLFEIGIEEDGAPMNLTEAEYQIALTTVRTAAAAVAAEVAIMHEKNSGALSGSSTQVDDKEASTSIPEQTTASTADGETFKTCYVMIRKLPKSAEELLELRVAVVGNVSTLLGVLTKGVLDDGRGKARVNLFRHKHEIDSGRTSSVGMEIMGFDAKSQLVPALINGRNASWEEICGKSAKVLSFIDLAGHERYLKTTVFGMTGCAPDFVMLMVGSNAGIVGMTKEHLGLSLALGVPVLVVITKIDMCPPNVLENTVKQLTKILKSAGCRKIPMFVKSHEDVVVTAGNFVSERICPIFQVSNVTGEGLDLLKSFLNILPISQKYNKDEPVEYQITDTFSVPFVGTVVSGVVMGGIVHAGDQLYLGPDGNGAFQMVTVKSIQRKRLNVPLACAGQSASFGLKKIRRSTIRKGMVMLDKETNPPPRGCREFEAEILVLYHSTTIGHNYQAMLHCGAVRQTARVLAMDKPDQILRTGDRATVRFQFLQPAYLKVGARLESADDHHRYQSSDEEDFQEAVDKAVSLPKPIVLWFTGSSSSPSISPSSPKPCSTLIIGTPFGASTLLNTVEAKTLLGTLVLPGVDLKDNTADVNSRSNASCNIYELDADPTVIIIPCNYEIKDKDCLNFAKAILTNIQAERIIILDTLSPSTYFSGSPDIDYDYPWLRLLQTTGSTTVTKIPTLEVPNLVQNLGAALMSYCEVRGRSDTYLLLSLQEHVYGKALTTAATLRGLKEGLTNLGCPLVANSVNVASTVHLIQDKRVGSNRTRADRLYV</sequence>
<dbReference type="GO" id="GO:0003924">
    <property type="term" value="F:GTPase activity"/>
    <property type="evidence" value="ECO:0007669"/>
    <property type="project" value="InterPro"/>
</dbReference>
<dbReference type="InterPro" id="IPR009000">
    <property type="entry name" value="Transl_B-barrel_sf"/>
</dbReference>
<comment type="caution">
    <text evidence="6">The sequence shown here is derived from an EMBL/GenBank/DDBJ whole genome shotgun (WGS) entry which is preliminary data.</text>
</comment>
<evidence type="ECO:0000256" key="4">
    <source>
        <dbReference type="SAM" id="MobiDB-lite"/>
    </source>
</evidence>
<dbReference type="Gene3D" id="3.40.50.300">
    <property type="entry name" value="P-loop containing nucleotide triphosphate hydrolases"/>
    <property type="match status" value="1"/>
</dbReference>
<dbReference type="InterPro" id="IPR027417">
    <property type="entry name" value="P-loop_NTPase"/>
</dbReference>
<dbReference type="AlphaFoldDB" id="A0A9P6MLI5"/>
<comment type="similarity">
    <text evidence="1">Belongs to the TRAFAC class translation factor GTPase superfamily. Classic translation factor GTPase family. EF-Tu/EF-1A subfamily.</text>
</comment>
<dbReference type="InterPro" id="IPR000795">
    <property type="entry name" value="T_Tr_GTP-bd_dom"/>
</dbReference>
<dbReference type="Proteomes" id="UP000749646">
    <property type="component" value="Unassembled WGS sequence"/>
</dbReference>
<dbReference type="SUPFAM" id="SSF50465">
    <property type="entry name" value="EF-Tu/eEF-1alpha/eIF2-gamma C-terminal domain"/>
    <property type="match status" value="1"/>
</dbReference>
<dbReference type="EMBL" id="JAAAHW010000076">
    <property type="protein sequence ID" value="KAG0006673.1"/>
    <property type="molecule type" value="Genomic_DNA"/>
</dbReference>
<evidence type="ECO:0000256" key="3">
    <source>
        <dbReference type="ARBA" id="ARBA00023134"/>
    </source>
</evidence>
<dbReference type="Gene3D" id="2.40.30.10">
    <property type="entry name" value="Translation factors"/>
    <property type="match status" value="1"/>
</dbReference>
<keyword evidence="7" id="KW-1185">Reference proteome</keyword>
<dbReference type="PROSITE" id="PS51722">
    <property type="entry name" value="G_TR_2"/>
    <property type="match status" value="1"/>
</dbReference>
<feature type="region of interest" description="Disordered" evidence="4">
    <location>
        <begin position="162"/>
        <end position="186"/>
    </location>
</feature>
<keyword evidence="2" id="KW-0547">Nucleotide-binding</keyword>
<keyword evidence="3" id="KW-0342">GTP-binding</keyword>
<dbReference type="InterPro" id="IPR009001">
    <property type="entry name" value="Transl_elong_EF1A/Init_IF2_C"/>
</dbReference>
<dbReference type="CDD" id="cd03708">
    <property type="entry name" value="GTPBP_III"/>
    <property type="match status" value="1"/>
</dbReference>
<dbReference type="GO" id="GO:0005783">
    <property type="term" value="C:endoplasmic reticulum"/>
    <property type="evidence" value="ECO:0007669"/>
    <property type="project" value="InterPro"/>
</dbReference>
<proteinExistence type="inferred from homology"/>
<dbReference type="InterPro" id="IPR050055">
    <property type="entry name" value="EF-Tu_GTPase"/>
</dbReference>
<evidence type="ECO:0000259" key="5">
    <source>
        <dbReference type="PROSITE" id="PS51722"/>
    </source>
</evidence>
<organism evidence="6 7">
    <name type="scientific">Modicella reniformis</name>
    <dbReference type="NCBI Taxonomy" id="1440133"/>
    <lineage>
        <taxon>Eukaryota</taxon>
        <taxon>Fungi</taxon>
        <taxon>Fungi incertae sedis</taxon>
        <taxon>Mucoromycota</taxon>
        <taxon>Mortierellomycotina</taxon>
        <taxon>Mortierellomycetes</taxon>
        <taxon>Mortierellales</taxon>
        <taxon>Mortierellaceae</taxon>
        <taxon>Modicella</taxon>
    </lineage>
</organism>
<feature type="compositionally biased region" description="Polar residues" evidence="4">
    <location>
        <begin position="176"/>
        <end position="186"/>
    </location>
</feature>
<dbReference type="GO" id="GO:0005525">
    <property type="term" value="F:GTP binding"/>
    <property type="evidence" value="ECO:0007669"/>
    <property type="project" value="UniProtKB-KW"/>
</dbReference>
<dbReference type="Pfam" id="PF16094">
    <property type="entry name" value="PAC1"/>
    <property type="match status" value="1"/>
</dbReference>
<feature type="compositionally biased region" description="Basic and acidic residues" evidence="4">
    <location>
        <begin position="1"/>
        <end position="12"/>
    </location>
</feature>
<dbReference type="FunFam" id="2.40.30.10:FF:000014">
    <property type="entry name" value="Probable GTP-binding protein 1"/>
    <property type="match status" value="1"/>
</dbReference>
<dbReference type="CDD" id="cd04165">
    <property type="entry name" value="GTPBP1_like"/>
    <property type="match status" value="1"/>
</dbReference>
<gene>
    <name evidence="6" type="ORF">BGZ65_005329</name>
</gene>